<name>A0AAV4RP73_9ARAC</name>
<organism evidence="1 2">
    <name type="scientific">Caerostris darwini</name>
    <dbReference type="NCBI Taxonomy" id="1538125"/>
    <lineage>
        <taxon>Eukaryota</taxon>
        <taxon>Metazoa</taxon>
        <taxon>Ecdysozoa</taxon>
        <taxon>Arthropoda</taxon>
        <taxon>Chelicerata</taxon>
        <taxon>Arachnida</taxon>
        <taxon>Araneae</taxon>
        <taxon>Araneomorphae</taxon>
        <taxon>Entelegynae</taxon>
        <taxon>Araneoidea</taxon>
        <taxon>Araneidae</taxon>
        <taxon>Caerostris</taxon>
    </lineage>
</organism>
<dbReference type="AlphaFoldDB" id="A0AAV4RP73"/>
<dbReference type="EMBL" id="BPLQ01006443">
    <property type="protein sequence ID" value="GIY22464.1"/>
    <property type="molecule type" value="Genomic_DNA"/>
</dbReference>
<evidence type="ECO:0000313" key="2">
    <source>
        <dbReference type="Proteomes" id="UP001054837"/>
    </source>
</evidence>
<accession>A0AAV4RP73</accession>
<gene>
    <name evidence="1" type="ORF">CDAR_183441</name>
</gene>
<comment type="caution">
    <text evidence="1">The sequence shown here is derived from an EMBL/GenBank/DDBJ whole genome shotgun (WGS) entry which is preliminary data.</text>
</comment>
<keyword evidence="2" id="KW-1185">Reference proteome</keyword>
<reference evidence="1 2" key="1">
    <citation type="submission" date="2021-06" db="EMBL/GenBank/DDBJ databases">
        <title>Caerostris darwini draft genome.</title>
        <authorList>
            <person name="Kono N."/>
            <person name="Arakawa K."/>
        </authorList>
    </citation>
    <scope>NUCLEOTIDE SEQUENCE [LARGE SCALE GENOMIC DNA]</scope>
</reference>
<dbReference type="Proteomes" id="UP001054837">
    <property type="component" value="Unassembled WGS sequence"/>
</dbReference>
<protein>
    <submittedName>
        <fullName evidence="1">Uncharacterized protein</fullName>
    </submittedName>
</protein>
<proteinExistence type="predicted"/>
<evidence type="ECO:0000313" key="1">
    <source>
        <dbReference type="EMBL" id="GIY22464.1"/>
    </source>
</evidence>
<sequence length="116" mass="13689">MRVFFTPESITQSNKDRFMRTSVRARRGGKKSFEKTAKRREKVQCEFSSLQNQCPVNEDCFMRTSVRARPGGKKSFEETAKRREKVVNYEITNKQTRSRTKKTRISQQRLCVGCER</sequence>